<evidence type="ECO:0000313" key="6">
    <source>
        <dbReference type="EMBL" id="PXX39770.1"/>
    </source>
</evidence>
<dbReference type="Pfam" id="PF07264">
    <property type="entry name" value="EI24"/>
    <property type="match status" value="1"/>
</dbReference>
<dbReference type="AlphaFoldDB" id="A0A318IZ74"/>
<protein>
    <submittedName>
        <fullName evidence="6">Etoposide-induced protein 2.4 (EI24)</fullName>
    </submittedName>
</protein>
<feature type="transmembrane region" description="Helical" evidence="5">
    <location>
        <begin position="228"/>
        <end position="252"/>
    </location>
</feature>
<feature type="transmembrane region" description="Helical" evidence="5">
    <location>
        <begin position="85"/>
        <end position="110"/>
    </location>
</feature>
<dbReference type="EMBL" id="QJKB01000010">
    <property type="protein sequence ID" value="PXX39770.1"/>
    <property type="molecule type" value="Genomic_DNA"/>
</dbReference>
<name>A0A318IZ74_9BURK</name>
<dbReference type="InterPro" id="IPR059112">
    <property type="entry name" value="CysZ/EI24"/>
</dbReference>
<reference evidence="6 7" key="1">
    <citation type="submission" date="2018-05" db="EMBL/GenBank/DDBJ databases">
        <title>Genomic Encyclopedia of Type Strains, Phase IV (KMG-IV): sequencing the most valuable type-strain genomes for metagenomic binning, comparative biology and taxonomic classification.</title>
        <authorList>
            <person name="Goeker M."/>
        </authorList>
    </citation>
    <scope>NUCLEOTIDE SEQUENCE [LARGE SCALE GENOMIC DNA]</scope>
    <source>
        <strain evidence="6 7">DSM 19792</strain>
    </source>
</reference>
<feature type="transmembrane region" description="Helical" evidence="5">
    <location>
        <begin position="156"/>
        <end position="179"/>
    </location>
</feature>
<evidence type="ECO:0000313" key="7">
    <source>
        <dbReference type="Proteomes" id="UP000247792"/>
    </source>
</evidence>
<evidence type="ECO:0000256" key="1">
    <source>
        <dbReference type="ARBA" id="ARBA00004141"/>
    </source>
</evidence>
<proteinExistence type="predicted"/>
<keyword evidence="4 5" id="KW-0472">Membrane</keyword>
<dbReference type="Proteomes" id="UP000247792">
    <property type="component" value="Unassembled WGS sequence"/>
</dbReference>
<keyword evidence="2 5" id="KW-0812">Transmembrane</keyword>
<keyword evidence="3 5" id="KW-1133">Transmembrane helix</keyword>
<feature type="transmembrane region" description="Helical" evidence="5">
    <location>
        <begin position="200"/>
        <end position="222"/>
    </location>
</feature>
<evidence type="ECO:0000256" key="3">
    <source>
        <dbReference type="ARBA" id="ARBA00022989"/>
    </source>
</evidence>
<comment type="subcellular location">
    <subcellularLocation>
        <location evidence="1">Membrane</location>
        <topology evidence="1">Multi-pass membrane protein</topology>
    </subcellularLocation>
</comment>
<accession>A0A318IZ74</accession>
<keyword evidence="7" id="KW-1185">Reference proteome</keyword>
<comment type="caution">
    <text evidence="6">The sequence shown here is derived from an EMBL/GenBank/DDBJ whole genome shotgun (WGS) entry which is preliminary data.</text>
</comment>
<feature type="transmembrane region" description="Helical" evidence="5">
    <location>
        <begin position="22"/>
        <end position="45"/>
    </location>
</feature>
<evidence type="ECO:0000256" key="5">
    <source>
        <dbReference type="SAM" id="Phobius"/>
    </source>
</evidence>
<gene>
    <name evidence="6" type="ORF">DFR42_110136</name>
</gene>
<dbReference type="RefSeq" id="WP_342766864.1">
    <property type="nucleotide sequence ID" value="NZ_QJKB01000010.1"/>
</dbReference>
<evidence type="ECO:0000256" key="2">
    <source>
        <dbReference type="ARBA" id="ARBA00022692"/>
    </source>
</evidence>
<evidence type="ECO:0000256" key="4">
    <source>
        <dbReference type="ARBA" id="ARBA00023136"/>
    </source>
</evidence>
<feature type="transmembrane region" description="Helical" evidence="5">
    <location>
        <begin position="130"/>
        <end position="150"/>
    </location>
</feature>
<organism evidence="6 7">
    <name type="scientific">Undibacterium pigrum</name>
    <dbReference type="NCBI Taxonomy" id="401470"/>
    <lineage>
        <taxon>Bacteria</taxon>
        <taxon>Pseudomonadati</taxon>
        <taxon>Pseudomonadota</taxon>
        <taxon>Betaproteobacteria</taxon>
        <taxon>Burkholderiales</taxon>
        <taxon>Oxalobacteraceae</taxon>
        <taxon>Undibacterium</taxon>
    </lineage>
</organism>
<sequence>MNLASVIRAWGRAVAAQMHYRMLLLTLLPFVLAFIVCGVLMYLGLQESIDFVHAWLMEHDGFSKEHGILAKIGLLSLKMIIGPFVAMWVLLPIMVFTSLLCIAMFAMPVINKHVGTRDYPELEQKNGGTLLGSIWHSLSSFGIFIVVWLVTLPLNLIPFVSLVLQPLLWGWLTCRVMVYDALALHADEEERASLVQEHRWSLLCIGIIAGLFGAAPGLLWLGGAMSTLFLPVLAGVAIWIYVLVFVFTGLWFQHYCLESLQRHRSAQAAV</sequence>